<dbReference type="SMART" id="SM00644">
    <property type="entry name" value="Ami_2"/>
    <property type="match status" value="1"/>
</dbReference>
<dbReference type="CDD" id="cd06583">
    <property type="entry name" value="PGRP"/>
    <property type="match status" value="1"/>
</dbReference>
<dbReference type="RefSeq" id="WP_387411079.1">
    <property type="nucleotide sequence ID" value="NZ_JBIASD010000007.1"/>
</dbReference>
<feature type="region of interest" description="Disordered" evidence="2">
    <location>
        <begin position="1"/>
        <end position="23"/>
    </location>
</feature>
<comment type="caution">
    <text evidence="5">The sequence shown here is derived from an EMBL/GenBank/DDBJ whole genome shotgun (WGS) entry which is preliminary data.</text>
</comment>
<dbReference type="Pfam" id="PF01510">
    <property type="entry name" value="Amidase_2"/>
    <property type="match status" value="1"/>
</dbReference>
<protein>
    <submittedName>
        <fullName evidence="5">Peptidoglycan recognition family protein</fullName>
    </submittedName>
</protein>
<comment type="similarity">
    <text evidence="1">Belongs to the N-acetylmuramoyl-L-alanine amidase 2 family.</text>
</comment>
<proteinExistence type="inferred from homology"/>
<reference evidence="5 6" key="1">
    <citation type="submission" date="2024-10" db="EMBL/GenBank/DDBJ databases">
        <title>The Natural Products Discovery Center: Release of the First 8490 Sequenced Strains for Exploring Actinobacteria Biosynthetic Diversity.</title>
        <authorList>
            <person name="Kalkreuter E."/>
            <person name="Kautsar S.A."/>
            <person name="Yang D."/>
            <person name="Bader C.D."/>
            <person name="Teijaro C.N."/>
            <person name="Fluegel L."/>
            <person name="Davis C.M."/>
            <person name="Simpson J.R."/>
            <person name="Lauterbach L."/>
            <person name="Steele A.D."/>
            <person name="Gui C."/>
            <person name="Meng S."/>
            <person name="Li G."/>
            <person name="Viehrig K."/>
            <person name="Ye F."/>
            <person name="Su P."/>
            <person name="Kiefer A.F."/>
            <person name="Nichols A."/>
            <person name="Cepeda A.J."/>
            <person name="Yan W."/>
            <person name="Fan B."/>
            <person name="Jiang Y."/>
            <person name="Adhikari A."/>
            <person name="Zheng C.-J."/>
            <person name="Schuster L."/>
            <person name="Cowan T.M."/>
            <person name="Smanski M.J."/>
            <person name="Chevrette M.G."/>
            <person name="De Carvalho L.P.S."/>
            <person name="Shen B."/>
        </authorList>
    </citation>
    <scope>NUCLEOTIDE SEQUENCE [LARGE SCALE GENOMIC DNA]</scope>
    <source>
        <strain evidence="5 6">NPDC002173</strain>
    </source>
</reference>
<sequence>MSVFHRGLTPAGEPARSGDLGSAPEVVRTRGLTPAVEATVSGGCSLDGPLPDGVAGTASDSPAISRRAFLAIGGGIAGAALLRPPAPPGSPGTARTPATATGEGAATGTTAAGAASAASGGAATGAATWTTDEWAATEMGLPAGATGMETAGGPNTGMTAASVDGTGVAGTAGMTRVGRTGTTGTGMRGAAPIARLTTGTVLALPPHIYTRQEWRARAPRRRAQVVHHGPDRIVIHHTATANVSDTGIDAAFRLSQAIQRYHMYRNGWNDIGQQFTVSRGGYVMEGRNGTLAAIARREHVVGAHTANHNNHTLGIETEGTYMKELPPQRQIDALTRLAAWLCGVYGLDPTVAIVGHRDLNTTSCPGDSFYAYLPELRRQVVRRMAQFQDPSQADALAARAARAAPPVPFERRPPRRLALPGRADFLGSGVPFEHGPALGRRDITD</sequence>
<name>A0ABW6SNM1_9ACTN</name>
<feature type="compositionally biased region" description="Low complexity" evidence="2">
    <location>
        <begin position="91"/>
        <end position="112"/>
    </location>
</feature>
<accession>A0ABW6SNM1</accession>
<evidence type="ECO:0000259" key="4">
    <source>
        <dbReference type="SMART" id="SM00701"/>
    </source>
</evidence>
<gene>
    <name evidence="5" type="ORF">ACFYXI_13080</name>
</gene>
<dbReference type="Proteomes" id="UP001602013">
    <property type="component" value="Unassembled WGS sequence"/>
</dbReference>
<feature type="domain" description="N-acetylmuramoyl-L-alanine amidase" evidence="3">
    <location>
        <begin position="218"/>
        <end position="366"/>
    </location>
</feature>
<dbReference type="PANTHER" id="PTHR11022:SF41">
    <property type="entry name" value="PEPTIDOGLYCAN-RECOGNITION PROTEIN LC-RELATED"/>
    <property type="match status" value="1"/>
</dbReference>
<feature type="region of interest" description="Disordered" evidence="2">
    <location>
        <begin position="82"/>
        <end position="112"/>
    </location>
</feature>
<evidence type="ECO:0000313" key="5">
    <source>
        <dbReference type="EMBL" id="MFF3666522.1"/>
    </source>
</evidence>
<dbReference type="InterPro" id="IPR036505">
    <property type="entry name" value="Amidase/PGRP_sf"/>
</dbReference>
<dbReference type="Gene3D" id="3.40.80.10">
    <property type="entry name" value="Peptidoglycan recognition protein-like"/>
    <property type="match status" value="1"/>
</dbReference>
<dbReference type="InterPro" id="IPR006619">
    <property type="entry name" value="PGRP_domain_met/bac"/>
</dbReference>
<dbReference type="InterPro" id="IPR002502">
    <property type="entry name" value="Amidase_domain"/>
</dbReference>
<evidence type="ECO:0000256" key="2">
    <source>
        <dbReference type="SAM" id="MobiDB-lite"/>
    </source>
</evidence>
<evidence type="ECO:0000256" key="1">
    <source>
        <dbReference type="ARBA" id="ARBA00007553"/>
    </source>
</evidence>
<dbReference type="PANTHER" id="PTHR11022">
    <property type="entry name" value="PEPTIDOGLYCAN RECOGNITION PROTEIN"/>
    <property type="match status" value="1"/>
</dbReference>
<feature type="domain" description="Peptidoglycan recognition protein family" evidence="4">
    <location>
        <begin position="206"/>
        <end position="360"/>
    </location>
</feature>
<evidence type="ECO:0000313" key="6">
    <source>
        <dbReference type="Proteomes" id="UP001602013"/>
    </source>
</evidence>
<dbReference type="SMART" id="SM00701">
    <property type="entry name" value="PGRP"/>
    <property type="match status" value="1"/>
</dbReference>
<dbReference type="InterPro" id="IPR015510">
    <property type="entry name" value="PGRP"/>
</dbReference>
<dbReference type="EMBL" id="JBIASD010000007">
    <property type="protein sequence ID" value="MFF3666522.1"/>
    <property type="molecule type" value="Genomic_DNA"/>
</dbReference>
<keyword evidence="6" id="KW-1185">Reference proteome</keyword>
<dbReference type="SUPFAM" id="SSF55846">
    <property type="entry name" value="N-acetylmuramoyl-L-alanine amidase-like"/>
    <property type="match status" value="1"/>
</dbReference>
<evidence type="ECO:0000259" key="3">
    <source>
        <dbReference type="SMART" id="SM00644"/>
    </source>
</evidence>
<organism evidence="5 6">
    <name type="scientific">Microtetraspora malaysiensis</name>
    <dbReference type="NCBI Taxonomy" id="161358"/>
    <lineage>
        <taxon>Bacteria</taxon>
        <taxon>Bacillati</taxon>
        <taxon>Actinomycetota</taxon>
        <taxon>Actinomycetes</taxon>
        <taxon>Streptosporangiales</taxon>
        <taxon>Streptosporangiaceae</taxon>
        <taxon>Microtetraspora</taxon>
    </lineage>
</organism>